<evidence type="ECO:0000313" key="2">
    <source>
        <dbReference type="Proteomes" id="UP000654482"/>
    </source>
</evidence>
<protein>
    <submittedName>
        <fullName evidence="1">Uncharacterized protein</fullName>
    </submittedName>
</protein>
<sequence>MSMGIGMNEQNAANEIVFSFTCIANVNRRAIDRAVVVILKKVKFLAIAAKL</sequence>
<gene>
    <name evidence="1" type="ORF">IQ249_23595</name>
</gene>
<proteinExistence type="predicted"/>
<name>A0A8J7IXN5_9CYAN</name>
<dbReference type="Proteomes" id="UP000654482">
    <property type="component" value="Unassembled WGS sequence"/>
</dbReference>
<organism evidence="1 2">
    <name type="scientific">Lusitaniella coriacea LEGE 07157</name>
    <dbReference type="NCBI Taxonomy" id="945747"/>
    <lineage>
        <taxon>Bacteria</taxon>
        <taxon>Bacillati</taxon>
        <taxon>Cyanobacteriota</taxon>
        <taxon>Cyanophyceae</taxon>
        <taxon>Spirulinales</taxon>
        <taxon>Lusitaniellaceae</taxon>
        <taxon>Lusitaniella</taxon>
    </lineage>
</organism>
<evidence type="ECO:0000313" key="1">
    <source>
        <dbReference type="EMBL" id="MBE9118877.1"/>
    </source>
</evidence>
<reference evidence="1" key="1">
    <citation type="submission" date="2020-10" db="EMBL/GenBank/DDBJ databases">
        <authorList>
            <person name="Castelo-Branco R."/>
            <person name="Eusebio N."/>
            <person name="Adriana R."/>
            <person name="Vieira A."/>
            <person name="Brugerolle De Fraissinette N."/>
            <person name="Rezende De Castro R."/>
            <person name="Schneider M.P."/>
            <person name="Vasconcelos V."/>
            <person name="Leao P.N."/>
        </authorList>
    </citation>
    <scope>NUCLEOTIDE SEQUENCE</scope>
    <source>
        <strain evidence="1">LEGE 07157</strain>
    </source>
</reference>
<accession>A0A8J7IXN5</accession>
<dbReference type="EMBL" id="JADEWZ010000065">
    <property type="protein sequence ID" value="MBE9118877.1"/>
    <property type="molecule type" value="Genomic_DNA"/>
</dbReference>
<keyword evidence="2" id="KW-1185">Reference proteome</keyword>
<dbReference type="RefSeq" id="WP_228055918.1">
    <property type="nucleotide sequence ID" value="NZ_JADEWZ010000065.1"/>
</dbReference>
<comment type="caution">
    <text evidence="1">The sequence shown here is derived from an EMBL/GenBank/DDBJ whole genome shotgun (WGS) entry which is preliminary data.</text>
</comment>
<dbReference type="AlphaFoldDB" id="A0A8J7IXN5"/>